<evidence type="ECO:0000256" key="2">
    <source>
        <dbReference type="ARBA" id="ARBA00010727"/>
    </source>
</evidence>
<dbReference type="Proteomes" id="UP001152320">
    <property type="component" value="Chromosome 4"/>
</dbReference>
<accession>A0A9Q1CDY5</accession>
<name>A0A9Q1CDY5_HOLLE</name>
<evidence type="ECO:0000256" key="4">
    <source>
        <dbReference type="ARBA" id="ARBA00023242"/>
    </source>
</evidence>
<proteinExistence type="inferred from homology"/>
<organism evidence="7 8">
    <name type="scientific">Holothuria leucospilota</name>
    <name type="common">Black long sea cucumber</name>
    <name type="synonym">Mertensiothuria leucospilota</name>
    <dbReference type="NCBI Taxonomy" id="206669"/>
    <lineage>
        <taxon>Eukaryota</taxon>
        <taxon>Metazoa</taxon>
        <taxon>Echinodermata</taxon>
        <taxon>Eleutherozoa</taxon>
        <taxon>Echinozoa</taxon>
        <taxon>Holothuroidea</taxon>
        <taxon>Aspidochirotacea</taxon>
        <taxon>Aspidochirotida</taxon>
        <taxon>Holothuriidae</taxon>
        <taxon>Holothuria</taxon>
    </lineage>
</organism>
<evidence type="ECO:0000256" key="6">
    <source>
        <dbReference type="SAM" id="MobiDB-lite"/>
    </source>
</evidence>
<dbReference type="PANTHER" id="PTHR10507">
    <property type="entry name" value="CDC45-RELATED PROTEIN"/>
    <property type="match status" value="1"/>
</dbReference>
<comment type="similarity">
    <text evidence="2">Belongs to the CDC45 family.</text>
</comment>
<keyword evidence="7" id="KW-0132">Cell division</keyword>
<dbReference type="GO" id="GO:0006270">
    <property type="term" value="P:DNA replication initiation"/>
    <property type="evidence" value="ECO:0007669"/>
    <property type="project" value="InterPro"/>
</dbReference>
<evidence type="ECO:0000256" key="3">
    <source>
        <dbReference type="ARBA" id="ARBA00022705"/>
    </source>
</evidence>
<evidence type="ECO:0000256" key="1">
    <source>
        <dbReference type="ARBA" id="ARBA00004123"/>
    </source>
</evidence>
<gene>
    <name evidence="7" type="ORF">HOLleu_09805</name>
</gene>
<keyword evidence="4" id="KW-0539">Nucleus</keyword>
<keyword evidence="8" id="KW-1185">Reference proteome</keyword>
<dbReference type="GO" id="GO:0051301">
    <property type="term" value="P:cell division"/>
    <property type="evidence" value="ECO:0007669"/>
    <property type="project" value="UniProtKB-KW"/>
</dbReference>
<sequence length="566" mass="65129">MLINDIRLQFYDKIIHKRVLLLVSHDVDALCACKILQALFHCDHIQYTIVAVAGKQDLERAFLEHSEQLEFVVMINCGGNIDLIELLQPEENVVFYICDSHRPIHLNNVFNDSQVKMLVNSGDEFNLPAYEDVIRNEESDEDDSGNESDEPSGKRRRFDEATLERKMEKRRKRREWEQNKERIMYDYDEFSFYGTAASLVMYDLAWKLSKDTNDLLWWAITGLTSQLIAKRIDREKYVSDVTELNRHVSRHNHRGNEDECPLSVNSMKISFVPELQLTLYKHWSLFESLRHSAYTACTLKLWTLKGQKKLNEFLADMGLPLAQSKQKFSAMDVEFKDNVKDWLETSAKKFGLDNISVPSFQVQFGFKHKYCALDVAFAVDALLESVNTSKSAEERFMEALDCLSRTYIDKLEDGLDLCKQQMMGVVNQVQSLLDMKKVVSAGPFLYAFVPDGTPGSKFFSRPNCLMTLGRFTLEAYVKLYNRRKARNLPLVVTAPLDFENGTSLVVGIPPLPELEQASRNFFGKAFEQAAEKTGSRTLHDNFEPSVVIMRTEDRSKFFDALISLLQ</sequence>
<evidence type="ECO:0000313" key="7">
    <source>
        <dbReference type="EMBL" id="KAJ8042920.1"/>
    </source>
</evidence>
<dbReference type="OrthoDB" id="10258882at2759"/>
<dbReference type="EMBL" id="JAIZAY010000004">
    <property type="protein sequence ID" value="KAJ8042920.1"/>
    <property type="molecule type" value="Genomic_DNA"/>
</dbReference>
<comment type="caution">
    <text evidence="7">The sequence shown here is derived from an EMBL/GenBank/DDBJ whole genome shotgun (WGS) entry which is preliminary data.</text>
</comment>
<evidence type="ECO:0000256" key="5">
    <source>
        <dbReference type="ARBA" id="ARBA00023306"/>
    </source>
</evidence>
<dbReference type="PANTHER" id="PTHR10507:SF0">
    <property type="entry name" value="CELL DIVISION CONTROL PROTEIN 45 HOMOLOG"/>
    <property type="match status" value="1"/>
</dbReference>
<feature type="compositionally biased region" description="Acidic residues" evidence="6">
    <location>
        <begin position="138"/>
        <end position="150"/>
    </location>
</feature>
<feature type="compositionally biased region" description="Basic and acidic residues" evidence="6">
    <location>
        <begin position="151"/>
        <end position="161"/>
    </location>
</feature>
<reference evidence="7" key="1">
    <citation type="submission" date="2021-10" db="EMBL/GenBank/DDBJ databases">
        <title>Tropical sea cucumber genome reveals ecological adaptation and Cuvierian tubules defense mechanism.</title>
        <authorList>
            <person name="Chen T."/>
        </authorList>
    </citation>
    <scope>NUCLEOTIDE SEQUENCE</scope>
    <source>
        <strain evidence="7">Nanhai2018</strain>
        <tissue evidence="7">Muscle</tissue>
    </source>
</reference>
<comment type="subcellular location">
    <subcellularLocation>
        <location evidence="1">Nucleus</location>
    </subcellularLocation>
</comment>
<dbReference type="GO" id="GO:0031261">
    <property type="term" value="C:DNA replication preinitiation complex"/>
    <property type="evidence" value="ECO:0007669"/>
    <property type="project" value="TreeGrafter"/>
</dbReference>
<dbReference type="GO" id="GO:0000727">
    <property type="term" value="P:double-strand break repair via break-induced replication"/>
    <property type="evidence" value="ECO:0007669"/>
    <property type="project" value="TreeGrafter"/>
</dbReference>
<evidence type="ECO:0000313" key="8">
    <source>
        <dbReference type="Proteomes" id="UP001152320"/>
    </source>
</evidence>
<dbReference type="GO" id="GO:0003682">
    <property type="term" value="F:chromatin binding"/>
    <property type="evidence" value="ECO:0007669"/>
    <property type="project" value="TreeGrafter"/>
</dbReference>
<dbReference type="GO" id="GO:0003688">
    <property type="term" value="F:DNA replication origin binding"/>
    <property type="evidence" value="ECO:0007669"/>
    <property type="project" value="TreeGrafter"/>
</dbReference>
<dbReference type="GO" id="GO:0003697">
    <property type="term" value="F:single-stranded DNA binding"/>
    <property type="evidence" value="ECO:0007669"/>
    <property type="project" value="TreeGrafter"/>
</dbReference>
<dbReference type="AlphaFoldDB" id="A0A9Q1CDY5"/>
<dbReference type="GO" id="GO:1902977">
    <property type="term" value="P:mitotic DNA replication preinitiation complex assembly"/>
    <property type="evidence" value="ECO:0007669"/>
    <property type="project" value="TreeGrafter"/>
</dbReference>
<keyword evidence="3" id="KW-0235">DNA replication</keyword>
<dbReference type="Pfam" id="PF02724">
    <property type="entry name" value="CDC45"/>
    <property type="match status" value="1"/>
</dbReference>
<keyword evidence="5" id="KW-0131">Cell cycle</keyword>
<feature type="region of interest" description="Disordered" evidence="6">
    <location>
        <begin position="136"/>
        <end position="161"/>
    </location>
</feature>
<dbReference type="InterPro" id="IPR003874">
    <property type="entry name" value="CDC45"/>
</dbReference>
<protein>
    <submittedName>
        <fullName evidence="7">Cell division control protein 45-like</fullName>
    </submittedName>
</protein>